<dbReference type="PROSITE" id="PS51257">
    <property type="entry name" value="PROKAR_LIPOPROTEIN"/>
    <property type="match status" value="1"/>
</dbReference>
<evidence type="ECO:0000256" key="1">
    <source>
        <dbReference type="ARBA" id="ARBA00008814"/>
    </source>
</evidence>
<name>A0A927GR47_9BACL</name>
<feature type="signal peptide" evidence="2">
    <location>
        <begin position="1"/>
        <end position="28"/>
    </location>
</feature>
<organism evidence="4 5">
    <name type="scientific">Paenibacillus sabuli</name>
    <dbReference type="NCBI Taxonomy" id="2772509"/>
    <lineage>
        <taxon>Bacteria</taxon>
        <taxon>Bacillati</taxon>
        <taxon>Bacillota</taxon>
        <taxon>Bacilli</taxon>
        <taxon>Bacillales</taxon>
        <taxon>Paenibacillaceae</taxon>
        <taxon>Paenibacillus</taxon>
    </lineage>
</organism>
<dbReference type="Proteomes" id="UP000621560">
    <property type="component" value="Unassembled WGS sequence"/>
</dbReference>
<sequence length="313" mass="32575">MNRCITRSAGLLAAVALVGILVGCSAGAAGPEAPAGGIVIEDFAGRKLTFAQPPQRIAALGNGEVDIIYALGGTLVGRPEVEGVPRIEAAREVATVGSVHTVNMEKLAAVRPEVVLANHPINAADVPLIDNLGAEVILTSANSLDDIRRQIELFGQLLGRESRAEEVVAELDEALAAVGAAPGEAQRALLVYGAPGTYLAALPNSLAGNLLEQAGGRNVAADFPRLQSFPQYAQLGAERVVEADPDLILIMTHGDSEEVERGFVREMESNAAWNGLRAVKEGRIHVLPRALFGTNPGTKAADAVQLLAELLGA</sequence>
<accession>A0A927GR47</accession>
<dbReference type="PROSITE" id="PS50983">
    <property type="entry name" value="FE_B12_PBP"/>
    <property type="match status" value="1"/>
</dbReference>
<protein>
    <submittedName>
        <fullName evidence="4">ABC transporter substrate-binding protein</fullName>
    </submittedName>
</protein>
<comment type="similarity">
    <text evidence="1">Belongs to the bacterial solute-binding protein 8 family.</text>
</comment>
<dbReference type="InterPro" id="IPR002491">
    <property type="entry name" value="ABC_transptr_periplasmic_BD"/>
</dbReference>
<evidence type="ECO:0000256" key="2">
    <source>
        <dbReference type="SAM" id="SignalP"/>
    </source>
</evidence>
<dbReference type="Gene3D" id="3.40.50.1980">
    <property type="entry name" value="Nitrogenase molybdenum iron protein domain"/>
    <property type="match status" value="2"/>
</dbReference>
<feature type="chain" id="PRO_5036812216" evidence="2">
    <location>
        <begin position="29"/>
        <end position="313"/>
    </location>
</feature>
<comment type="caution">
    <text evidence="4">The sequence shown here is derived from an EMBL/GenBank/DDBJ whole genome shotgun (WGS) entry which is preliminary data.</text>
</comment>
<dbReference type="Pfam" id="PF01497">
    <property type="entry name" value="Peripla_BP_2"/>
    <property type="match status" value="1"/>
</dbReference>
<dbReference type="AlphaFoldDB" id="A0A927GR47"/>
<dbReference type="SUPFAM" id="SSF53807">
    <property type="entry name" value="Helical backbone' metal receptor"/>
    <property type="match status" value="1"/>
</dbReference>
<dbReference type="EMBL" id="JACXIZ010000013">
    <property type="protein sequence ID" value="MBD2845073.1"/>
    <property type="molecule type" value="Genomic_DNA"/>
</dbReference>
<dbReference type="PANTHER" id="PTHR30535:SF34">
    <property type="entry name" value="MOLYBDATE-BINDING PROTEIN MOLA"/>
    <property type="match status" value="1"/>
</dbReference>
<dbReference type="GO" id="GO:0071281">
    <property type="term" value="P:cellular response to iron ion"/>
    <property type="evidence" value="ECO:0007669"/>
    <property type="project" value="TreeGrafter"/>
</dbReference>
<reference evidence="4" key="1">
    <citation type="submission" date="2020-09" db="EMBL/GenBank/DDBJ databases">
        <title>A novel bacterium of genus Paenibacillus, isolated from South China Sea.</title>
        <authorList>
            <person name="Huang H."/>
            <person name="Mo K."/>
            <person name="Hu Y."/>
        </authorList>
    </citation>
    <scope>NUCLEOTIDE SEQUENCE</scope>
    <source>
        <strain evidence="4">IB182496</strain>
    </source>
</reference>
<keyword evidence="2" id="KW-0732">Signal</keyword>
<evidence type="ECO:0000313" key="5">
    <source>
        <dbReference type="Proteomes" id="UP000621560"/>
    </source>
</evidence>
<dbReference type="InterPro" id="IPR050902">
    <property type="entry name" value="ABC_Transporter_SBP"/>
</dbReference>
<keyword evidence="5" id="KW-1185">Reference proteome</keyword>
<dbReference type="PANTHER" id="PTHR30535">
    <property type="entry name" value="VITAMIN B12-BINDING PROTEIN"/>
    <property type="match status" value="1"/>
</dbReference>
<gene>
    <name evidence="4" type="ORF">IDH44_07710</name>
</gene>
<proteinExistence type="inferred from homology"/>
<feature type="domain" description="Fe/B12 periplasmic-binding" evidence="3">
    <location>
        <begin position="56"/>
        <end position="313"/>
    </location>
</feature>
<dbReference type="RefSeq" id="WP_190916301.1">
    <property type="nucleotide sequence ID" value="NZ_JACXIZ010000013.1"/>
</dbReference>
<evidence type="ECO:0000259" key="3">
    <source>
        <dbReference type="PROSITE" id="PS50983"/>
    </source>
</evidence>
<evidence type="ECO:0000313" key="4">
    <source>
        <dbReference type="EMBL" id="MBD2845073.1"/>
    </source>
</evidence>